<organism evidence="2 3">
    <name type="scientific">Candidatus Microbacterium stercoravium</name>
    <dbReference type="NCBI Taxonomy" id="2838697"/>
    <lineage>
        <taxon>Bacteria</taxon>
        <taxon>Bacillati</taxon>
        <taxon>Actinomycetota</taxon>
        <taxon>Actinomycetes</taxon>
        <taxon>Micrococcales</taxon>
        <taxon>Microbacteriaceae</taxon>
        <taxon>Microbacterium</taxon>
    </lineage>
</organism>
<name>A0A9D2H7Z2_9MICO</name>
<dbReference type="GO" id="GO:0016757">
    <property type="term" value="F:glycosyltransferase activity"/>
    <property type="evidence" value="ECO:0007669"/>
    <property type="project" value="UniProtKB-KW"/>
</dbReference>
<evidence type="ECO:0000313" key="3">
    <source>
        <dbReference type="Proteomes" id="UP000824220"/>
    </source>
</evidence>
<dbReference type="PANTHER" id="PTHR46401:SF2">
    <property type="entry name" value="GLYCOSYLTRANSFERASE WBBK-RELATED"/>
    <property type="match status" value="1"/>
</dbReference>
<reference evidence="2" key="2">
    <citation type="submission" date="2021-04" db="EMBL/GenBank/DDBJ databases">
        <authorList>
            <person name="Gilroy R."/>
        </authorList>
    </citation>
    <scope>NUCLEOTIDE SEQUENCE</scope>
    <source>
        <strain evidence="2">ChiHjej8B7-3636</strain>
    </source>
</reference>
<reference evidence="2" key="1">
    <citation type="journal article" date="2021" name="PeerJ">
        <title>Extensive microbial diversity within the chicken gut microbiome revealed by metagenomics and culture.</title>
        <authorList>
            <person name="Gilroy R."/>
            <person name="Ravi A."/>
            <person name="Getino M."/>
            <person name="Pursley I."/>
            <person name="Horton D.L."/>
            <person name="Alikhan N.F."/>
            <person name="Baker D."/>
            <person name="Gharbi K."/>
            <person name="Hall N."/>
            <person name="Watson M."/>
            <person name="Adriaenssens E.M."/>
            <person name="Foster-Nyarko E."/>
            <person name="Jarju S."/>
            <person name="Secka A."/>
            <person name="Antonio M."/>
            <person name="Oren A."/>
            <person name="Chaudhuri R.R."/>
            <person name="La Ragione R."/>
            <person name="Hildebrand F."/>
            <person name="Pallen M.J."/>
        </authorList>
    </citation>
    <scope>NUCLEOTIDE SEQUENCE</scope>
    <source>
        <strain evidence="2">ChiHjej8B7-3636</strain>
    </source>
</reference>
<proteinExistence type="predicted"/>
<keyword evidence="1 2" id="KW-0808">Transferase</keyword>
<dbReference type="GO" id="GO:0009103">
    <property type="term" value="P:lipopolysaccharide biosynthetic process"/>
    <property type="evidence" value="ECO:0007669"/>
    <property type="project" value="TreeGrafter"/>
</dbReference>
<gene>
    <name evidence="2" type="ORF">H9800_10130</name>
</gene>
<accession>A0A9D2H7Z2</accession>
<dbReference type="Gene3D" id="3.40.50.2000">
    <property type="entry name" value="Glycogen Phosphorylase B"/>
    <property type="match status" value="1"/>
</dbReference>
<keyword evidence="2" id="KW-0328">Glycosyltransferase</keyword>
<dbReference type="PANTHER" id="PTHR46401">
    <property type="entry name" value="GLYCOSYLTRANSFERASE WBBK-RELATED"/>
    <property type="match status" value="1"/>
</dbReference>
<comment type="caution">
    <text evidence="2">The sequence shown here is derived from an EMBL/GenBank/DDBJ whole genome shotgun (WGS) entry which is preliminary data.</text>
</comment>
<dbReference type="Pfam" id="PF13692">
    <property type="entry name" value="Glyco_trans_1_4"/>
    <property type="match status" value="1"/>
</dbReference>
<dbReference type="EC" id="2.4.-.-" evidence="2"/>
<dbReference type="Proteomes" id="UP000824220">
    <property type="component" value="Unassembled WGS sequence"/>
</dbReference>
<sequence>MRSGPQVLVFPAYLNNAFLNLIELSARADGFEVTGAHTFDDLVAGAARLGRGDTLHVHWTTPIAQQAQSEAEAARRVARLERLFAGLRSRGAKLVWTVHNRLPHELTFPELEVRLYRLLASSADAIHIMAPHTPAAISDVATVDPRKIRQIAHPSYEGVYDTGITRTQARASFEISEHERAVLFLGQIRPYKGVDDLARATARANARRGGDLVLMLAGAVKEMPRAEFAASLPTEQRTISHLGFVDDADIARWFRAADVACFPYRAILNSGSVHLAATFRVPVILPGDAHLREQFAGEPWVRFFDPADPESSIADLLADDPFAGLTDGDFDAFLAPIAPWDISRQYSAMLASLAGAA</sequence>
<evidence type="ECO:0000313" key="2">
    <source>
        <dbReference type="EMBL" id="HJA05200.1"/>
    </source>
</evidence>
<dbReference type="EMBL" id="DXAM01000140">
    <property type="protein sequence ID" value="HJA05200.1"/>
    <property type="molecule type" value="Genomic_DNA"/>
</dbReference>
<evidence type="ECO:0000256" key="1">
    <source>
        <dbReference type="ARBA" id="ARBA00022679"/>
    </source>
</evidence>
<dbReference type="SUPFAM" id="SSF53756">
    <property type="entry name" value="UDP-Glycosyltransferase/glycogen phosphorylase"/>
    <property type="match status" value="1"/>
</dbReference>
<dbReference type="AlphaFoldDB" id="A0A9D2H7Z2"/>
<protein>
    <submittedName>
        <fullName evidence="2">Glycosyltransferase</fullName>
        <ecNumber evidence="2">2.4.-.-</ecNumber>
    </submittedName>
</protein>